<dbReference type="SUPFAM" id="SSF102588">
    <property type="entry name" value="LmbE-like"/>
    <property type="match status" value="1"/>
</dbReference>
<gene>
    <name evidence="3" type="ORF">CVIRNUC_009461</name>
</gene>
<dbReference type="Gene3D" id="3.40.50.10320">
    <property type="entry name" value="LmbE-like"/>
    <property type="match status" value="1"/>
</dbReference>
<dbReference type="AlphaFoldDB" id="A0AAV1IG25"/>
<name>A0AAV1IG25_9CHLO</name>
<dbReference type="Proteomes" id="UP001314263">
    <property type="component" value="Unassembled WGS sequence"/>
</dbReference>
<dbReference type="PANTHER" id="PTHR42892">
    <property type="entry name" value="GLUCOSAMINE-6-PHOSPHATE DEAMINASE-LIKE PROTEIN BT_0258-RELATED"/>
    <property type="match status" value="1"/>
</dbReference>
<comment type="caution">
    <text evidence="3">The sequence shown here is derived from an EMBL/GenBank/DDBJ whole genome shotgun (WGS) entry which is preliminary data.</text>
</comment>
<proteinExistence type="inferred from homology"/>
<dbReference type="InterPro" id="IPR024078">
    <property type="entry name" value="LmbE-like_dom_sf"/>
</dbReference>
<sequence>MVYRVHSTYAGLTRKKTPWLLRDVHWDEALRKQAVVWLARTQHKAILRLTAQDYAEHSLQGLCETFICAEAVNAWVFRMLQAAIMETPGPRRTSAAPSEDEEYGFVMEDGVKGMRILVMSPHPDDDVISMGGTLANLCQQGYEVHVAYQTSGCIAVHDHDALRHMDFMHSFAAASGGDAAQTSRTLKTLQTFVRNKKRGQVDVPLLQAVKTLIRYSEARSAAGVCGVPAENCHFLDMPFYETGTIAKKDLSAADIHIIKSLFQQLQPHQIYAAGDLSDPHGTHRTCLQAIFRALDTVKREDWFRQTQVYLYRGAWQEWEPYEADLAVPMTSSDLSLKIDAIFRHQSQKDRALFPGADPREFWQRAKDRNEATAALYDMMGFPEHHAMELFVEYRP</sequence>
<dbReference type="EC" id="3.5.1.89" evidence="2"/>
<organism evidence="3 4">
    <name type="scientific">Coccomyxa viridis</name>
    <dbReference type="NCBI Taxonomy" id="1274662"/>
    <lineage>
        <taxon>Eukaryota</taxon>
        <taxon>Viridiplantae</taxon>
        <taxon>Chlorophyta</taxon>
        <taxon>core chlorophytes</taxon>
        <taxon>Trebouxiophyceae</taxon>
        <taxon>Trebouxiophyceae incertae sedis</taxon>
        <taxon>Coccomyxaceae</taxon>
        <taxon>Coccomyxa</taxon>
    </lineage>
</organism>
<dbReference type="NCBIfam" id="NF002557">
    <property type="entry name" value="PRK02122.1"/>
    <property type="match status" value="1"/>
</dbReference>
<reference evidence="3 4" key="1">
    <citation type="submission" date="2023-10" db="EMBL/GenBank/DDBJ databases">
        <authorList>
            <person name="Maclean D."/>
            <person name="Macfadyen A."/>
        </authorList>
    </citation>
    <scope>NUCLEOTIDE SEQUENCE [LARGE SCALE GENOMIC DNA]</scope>
</reference>
<dbReference type="InterPro" id="IPR052960">
    <property type="entry name" value="GlcN6P_deaminase-like"/>
</dbReference>
<comment type="similarity">
    <text evidence="1">Belongs to the PIGL family.</text>
</comment>
<dbReference type="EMBL" id="CAUYUE010000014">
    <property type="protein sequence ID" value="CAK0786248.1"/>
    <property type="molecule type" value="Genomic_DNA"/>
</dbReference>
<dbReference type="InterPro" id="IPR003737">
    <property type="entry name" value="GlcNAc_PI_deacetylase-related"/>
</dbReference>
<dbReference type="PANTHER" id="PTHR42892:SF1">
    <property type="entry name" value="GLUCOSAMINE-6-PHOSPHATE ISOMERASE"/>
    <property type="match status" value="1"/>
</dbReference>
<evidence type="ECO:0000256" key="1">
    <source>
        <dbReference type="ARBA" id="ARBA00006066"/>
    </source>
</evidence>
<protein>
    <recommendedName>
        <fullName evidence="2">N-acetylglucosaminylphosphatidylinositol deacetylase</fullName>
        <ecNumber evidence="2">3.5.1.89</ecNumber>
    </recommendedName>
</protein>
<accession>A0AAV1IG25</accession>
<evidence type="ECO:0000313" key="3">
    <source>
        <dbReference type="EMBL" id="CAK0786248.1"/>
    </source>
</evidence>
<keyword evidence="4" id="KW-1185">Reference proteome</keyword>
<evidence type="ECO:0000256" key="2">
    <source>
        <dbReference type="ARBA" id="ARBA00012176"/>
    </source>
</evidence>
<evidence type="ECO:0000313" key="4">
    <source>
        <dbReference type="Proteomes" id="UP001314263"/>
    </source>
</evidence>
<dbReference type="GO" id="GO:0000225">
    <property type="term" value="F:N-acetylglucosaminylphosphatidylinositol deacetylase activity"/>
    <property type="evidence" value="ECO:0007669"/>
    <property type="project" value="UniProtKB-EC"/>
</dbReference>
<dbReference type="Pfam" id="PF02585">
    <property type="entry name" value="PIG-L"/>
    <property type="match status" value="1"/>
</dbReference>